<feature type="transmembrane region" description="Helical" evidence="7">
    <location>
        <begin position="29"/>
        <end position="47"/>
    </location>
</feature>
<sequence>MSSNVSTTEPRASRPEAGALQRSLKRFDITAMAIAAVISFDTVGQIATGGGEAATWTAAIAVFFLVPYALLFAETGAAFPQEGGPYVWVKLALGRPAAALTTLMYWVTNPIWLGGSLVFLAAQTWDGFVFHLGSGTVADYTFKLLFVWIAILTAVVSLRRGKWITTAGAAMKVLALAAFTLTAMLYGVRHGFHGLTDTSFTPTTAGFLALVPILLFAYVGFEAPNAAGEEMHDPQRDVPAALGRSAAVAACCYLLPVLALLAVVPAHQVTGIGGFMEGARLVFGVYGGAAGPLLKTTAVMFVFALLTQGSAWMIVSDRMQAMAAADGGFFTRALGTFHPRLGTPVRTNLLSGAVATVFMLAAMRFANGDAADVFAVVLTVAVTTLLLSYLVVIPALVLLRIRRPDVPRPYRVPFGTRGFLLCGALVYAWILIGSWSALFPGVLEQLFGIDYVFHDVWGVSRTSFEAFTLGTVVALLIVGAIGVAVARRENTARAAGGEAGTS</sequence>
<feature type="transmembrane region" description="Helical" evidence="7">
    <location>
        <begin position="242"/>
        <end position="263"/>
    </location>
</feature>
<dbReference type="EMBL" id="BNBC01000003">
    <property type="protein sequence ID" value="GHE58718.1"/>
    <property type="molecule type" value="Genomic_DNA"/>
</dbReference>
<organism evidence="8 9">
    <name type="scientific">Streptomyces spiralis</name>
    <dbReference type="NCBI Taxonomy" id="66376"/>
    <lineage>
        <taxon>Bacteria</taxon>
        <taxon>Bacillati</taxon>
        <taxon>Actinomycetota</taxon>
        <taxon>Actinomycetes</taxon>
        <taxon>Kitasatosporales</taxon>
        <taxon>Streptomycetaceae</taxon>
        <taxon>Streptomyces</taxon>
    </lineage>
</organism>
<dbReference type="PIRSF" id="PIRSF006060">
    <property type="entry name" value="AA_transporter"/>
    <property type="match status" value="1"/>
</dbReference>
<evidence type="ECO:0000256" key="1">
    <source>
        <dbReference type="ARBA" id="ARBA00004651"/>
    </source>
</evidence>
<feature type="transmembrane region" description="Helical" evidence="7">
    <location>
        <begin position="170"/>
        <end position="188"/>
    </location>
</feature>
<dbReference type="GO" id="GO:0022857">
    <property type="term" value="F:transmembrane transporter activity"/>
    <property type="evidence" value="ECO:0007669"/>
    <property type="project" value="InterPro"/>
</dbReference>
<keyword evidence="2" id="KW-0813">Transport</keyword>
<feature type="transmembrane region" description="Helical" evidence="7">
    <location>
        <begin position="349"/>
        <end position="367"/>
    </location>
</feature>
<keyword evidence="9" id="KW-1185">Reference proteome</keyword>
<name>A0A918ZL09_9ACTN</name>
<gene>
    <name evidence="8" type="ORF">GCM10014715_09840</name>
</gene>
<dbReference type="Gene3D" id="1.20.1740.10">
    <property type="entry name" value="Amino acid/polyamine transporter I"/>
    <property type="match status" value="1"/>
</dbReference>
<dbReference type="InterPro" id="IPR002293">
    <property type="entry name" value="AA/rel_permease1"/>
</dbReference>
<feature type="transmembrane region" description="Helical" evidence="7">
    <location>
        <begin position="283"/>
        <end position="306"/>
    </location>
</feature>
<evidence type="ECO:0000313" key="9">
    <source>
        <dbReference type="Proteomes" id="UP000641386"/>
    </source>
</evidence>
<evidence type="ECO:0000256" key="2">
    <source>
        <dbReference type="ARBA" id="ARBA00022448"/>
    </source>
</evidence>
<keyword evidence="6 7" id="KW-0472">Membrane</keyword>
<keyword evidence="5 7" id="KW-1133">Transmembrane helix</keyword>
<protein>
    <submittedName>
        <fullName evidence="8">Amino acid permease</fullName>
    </submittedName>
</protein>
<dbReference type="InterPro" id="IPR050367">
    <property type="entry name" value="APC_superfamily"/>
</dbReference>
<dbReference type="PANTHER" id="PTHR42770">
    <property type="entry name" value="AMINO ACID TRANSPORTER-RELATED"/>
    <property type="match status" value="1"/>
</dbReference>
<proteinExistence type="predicted"/>
<dbReference type="Pfam" id="PF13520">
    <property type="entry name" value="AA_permease_2"/>
    <property type="match status" value="1"/>
</dbReference>
<keyword evidence="4 7" id="KW-0812">Transmembrane</keyword>
<feature type="transmembrane region" description="Helical" evidence="7">
    <location>
        <begin position="200"/>
        <end position="221"/>
    </location>
</feature>
<feature type="transmembrane region" description="Helical" evidence="7">
    <location>
        <begin position="373"/>
        <end position="399"/>
    </location>
</feature>
<dbReference type="GO" id="GO:0005886">
    <property type="term" value="C:plasma membrane"/>
    <property type="evidence" value="ECO:0007669"/>
    <property type="project" value="UniProtKB-SubCell"/>
</dbReference>
<keyword evidence="3" id="KW-1003">Cell membrane</keyword>
<feature type="transmembrane region" description="Helical" evidence="7">
    <location>
        <begin position="419"/>
        <end position="443"/>
    </location>
</feature>
<evidence type="ECO:0000256" key="6">
    <source>
        <dbReference type="ARBA" id="ARBA00023136"/>
    </source>
</evidence>
<dbReference type="RefSeq" id="WP_189896713.1">
    <property type="nucleotide sequence ID" value="NZ_BNBC01000003.1"/>
</dbReference>
<dbReference type="Proteomes" id="UP000641386">
    <property type="component" value="Unassembled WGS sequence"/>
</dbReference>
<feature type="transmembrane region" description="Helical" evidence="7">
    <location>
        <begin position="140"/>
        <end position="158"/>
    </location>
</feature>
<evidence type="ECO:0000313" key="8">
    <source>
        <dbReference type="EMBL" id="GHE58718.1"/>
    </source>
</evidence>
<evidence type="ECO:0000256" key="7">
    <source>
        <dbReference type="SAM" id="Phobius"/>
    </source>
</evidence>
<dbReference type="PANTHER" id="PTHR42770:SF15">
    <property type="entry name" value="GLUTAMATE_GAMMA-AMINOBUTYRATE ANTIPORTER-RELATED"/>
    <property type="match status" value="1"/>
</dbReference>
<evidence type="ECO:0000256" key="3">
    <source>
        <dbReference type="ARBA" id="ARBA00022475"/>
    </source>
</evidence>
<dbReference type="AlphaFoldDB" id="A0A918ZL09"/>
<comment type="caution">
    <text evidence="8">The sequence shown here is derived from an EMBL/GenBank/DDBJ whole genome shotgun (WGS) entry which is preliminary data.</text>
</comment>
<feature type="transmembrane region" description="Helical" evidence="7">
    <location>
        <begin position="53"/>
        <end position="73"/>
    </location>
</feature>
<comment type="subcellular location">
    <subcellularLocation>
        <location evidence="1">Cell membrane</location>
        <topology evidence="1">Multi-pass membrane protein</topology>
    </subcellularLocation>
</comment>
<evidence type="ECO:0000256" key="5">
    <source>
        <dbReference type="ARBA" id="ARBA00022989"/>
    </source>
</evidence>
<feature type="transmembrane region" description="Helical" evidence="7">
    <location>
        <begin position="463"/>
        <end position="486"/>
    </location>
</feature>
<reference evidence="8" key="2">
    <citation type="submission" date="2020-09" db="EMBL/GenBank/DDBJ databases">
        <authorList>
            <person name="Sun Q."/>
            <person name="Ohkuma M."/>
        </authorList>
    </citation>
    <scope>NUCLEOTIDE SEQUENCE</scope>
    <source>
        <strain evidence="8">JCM 3302</strain>
    </source>
</reference>
<accession>A0A918ZL09</accession>
<reference evidence="8" key="1">
    <citation type="journal article" date="2014" name="Int. J. Syst. Evol. Microbiol.">
        <title>Complete genome sequence of Corynebacterium casei LMG S-19264T (=DSM 44701T), isolated from a smear-ripened cheese.</title>
        <authorList>
            <consortium name="US DOE Joint Genome Institute (JGI-PGF)"/>
            <person name="Walter F."/>
            <person name="Albersmeier A."/>
            <person name="Kalinowski J."/>
            <person name="Ruckert C."/>
        </authorList>
    </citation>
    <scope>NUCLEOTIDE SEQUENCE</scope>
    <source>
        <strain evidence="8">JCM 3302</strain>
    </source>
</reference>
<evidence type="ECO:0000256" key="4">
    <source>
        <dbReference type="ARBA" id="ARBA00022692"/>
    </source>
</evidence>